<dbReference type="OrthoDB" id="3399139at2"/>
<dbReference type="AlphaFoldDB" id="A0A316FI75"/>
<sequence>MTSSPPTRVEVPPIRGWLLIEHPGPWGFSAGADIPGLPADVRAAAAALGFRINLIRQYRRSPRPGRERCFVSSAAGGRQLLEQLPAVRVADRFAAVAEAVAAGRPSGLATPVAEPMYLVCTNEVRSPVCGGQGRAVARAVAAVAGRHTWETTHVGGCRFAANLVCLPSGVFHRGISPAAAVALVEAAGRGRSALAPLAGDCRRPGSCAQPGAELPEPA</sequence>
<accession>A0A316FI75</accession>
<comment type="caution">
    <text evidence="1">The sequence shown here is derived from an EMBL/GenBank/DDBJ whole genome shotgun (WGS) entry which is preliminary data.</text>
</comment>
<name>A0A316FI75_9ACTN</name>
<evidence type="ECO:0000313" key="2">
    <source>
        <dbReference type="Proteomes" id="UP000245697"/>
    </source>
</evidence>
<proteinExistence type="predicted"/>
<reference evidence="1 2" key="1">
    <citation type="submission" date="2018-05" db="EMBL/GenBank/DDBJ databases">
        <title>Genomic Encyclopedia of Archaeal and Bacterial Type Strains, Phase II (KMG-II): from individual species to whole genera.</title>
        <authorList>
            <person name="Goeker M."/>
        </authorList>
    </citation>
    <scope>NUCLEOTIDE SEQUENCE [LARGE SCALE GENOMIC DNA]</scope>
    <source>
        <strain evidence="1 2">DSM 45184</strain>
    </source>
</reference>
<evidence type="ECO:0008006" key="3">
    <source>
        <dbReference type="Google" id="ProtNLM"/>
    </source>
</evidence>
<evidence type="ECO:0000313" key="1">
    <source>
        <dbReference type="EMBL" id="PWK47510.1"/>
    </source>
</evidence>
<gene>
    <name evidence="1" type="ORF">BC793_107120</name>
</gene>
<keyword evidence="2" id="KW-1185">Reference proteome</keyword>
<dbReference type="RefSeq" id="WP_146246322.1">
    <property type="nucleotide sequence ID" value="NZ_BONA01000045.1"/>
</dbReference>
<dbReference type="Proteomes" id="UP000245697">
    <property type="component" value="Unassembled WGS sequence"/>
</dbReference>
<protein>
    <recommendedName>
        <fullName evidence="3">Sucrase/ferredoxin-like protein</fullName>
    </recommendedName>
</protein>
<dbReference type="EMBL" id="QGGR01000007">
    <property type="protein sequence ID" value="PWK47510.1"/>
    <property type="molecule type" value="Genomic_DNA"/>
</dbReference>
<organism evidence="1 2">
    <name type="scientific">Actinoplanes xinjiangensis</name>
    <dbReference type="NCBI Taxonomy" id="512350"/>
    <lineage>
        <taxon>Bacteria</taxon>
        <taxon>Bacillati</taxon>
        <taxon>Actinomycetota</taxon>
        <taxon>Actinomycetes</taxon>
        <taxon>Micromonosporales</taxon>
        <taxon>Micromonosporaceae</taxon>
        <taxon>Actinoplanes</taxon>
    </lineage>
</organism>